<dbReference type="Gene3D" id="2.120.10.30">
    <property type="entry name" value="TolB, C-terminal domain"/>
    <property type="match status" value="1"/>
</dbReference>
<accession>A0A381YIH0</accession>
<dbReference type="PANTHER" id="PTHR36842:SF1">
    <property type="entry name" value="PROTEIN TOLB"/>
    <property type="match status" value="1"/>
</dbReference>
<evidence type="ECO:0000313" key="2">
    <source>
        <dbReference type="EMBL" id="SVA76896.1"/>
    </source>
</evidence>
<organism evidence="2">
    <name type="scientific">marine metagenome</name>
    <dbReference type="NCBI Taxonomy" id="408172"/>
    <lineage>
        <taxon>unclassified sequences</taxon>
        <taxon>metagenomes</taxon>
        <taxon>ecological metagenomes</taxon>
    </lineage>
</organism>
<gene>
    <name evidence="2" type="ORF">METZ01_LOCUS129750</name>
</gene>
<dbReference type="SUPFAM" id="SSF82171">
    <property type="entry name" value="DPP6 N-terminal domain-like"/>
    <property type="match status" value="1"/>
</dbReference>
<sequence>MIKKLLIGSLVIGLNAQEIITSKLEVFDIYESSRRTIYENKSHFEAPNWSKDGKYLIFNQKGYLYKINFNSSSPKLIDTNFATRCNNDHGISPLGDMLVISHAEKESNLSLIYTLPIIGGKPNLITKKGPSYWHGWSPDGKFLSYCAERNNNYDVYVIPTTGGEEIRLTDSPGLDDGPDYSPDGKYIYFNSVRSGKMKIWRMNNDGSDQQQVTFDKYNDWFPHPSPDGKWIVFLSYIDKVDPGDHPPFKRVMLRMFSTLDTKPVILTKLFGGQGTINVPSWSPDSKKIAFVSYELDNTILE</sequence>
<dbReference type="EMBL" id="UINC01018329">
    <property type="protein sequence ID" value="SVA76896.1"/>
    <property type="molecule type" value="Genomic_DNA"/>
</dbReference>
<reference evidence="2" key="1">
    <citation type="submission" date="2018-05" db="EMBL/GenBank/DDBJ databases">
        <authorList>
            <person name="Lanie J.A."/>
            <person name="Ng W.-L."/>
            <person name="Kazmierczak K.M."/>
            <person name="Andrzejewski T.M."/>
            <person name="Davidsen T.M."/>
            <person name="Wayne K.J."/>
            <person name="Tettelin H."/>
            <person name="Glass J.I."/>
            <person name="Rusch D."/>
            <person name="Podicherti R."/>
            <person name="Tsui H.-C.T."/>
            <person name="Winkler M.E."/>
        </authorList>
    </citation>
    <scope>NUCLEOTIDE SEQUENCE</scope>
</reference>
<proteinExistence type="inferred from homology"/>
<name>A0A381YIH0_9ZZZZ</name>
<dbReference type="InterPro" id="IPR011042">
    <property type="entry name" value="6-blade_b-propeller_TolB-like"/>
</dbReference>
<comment type="similarity">
    <text evidence="1">Belongs to the TolB family.</text>
</comment>
<dbReference type="InterPro" id="IPR011659">
    <property type="entry name" value="WD40"/>
</dbReference>
<evidence type="ECO:0000256" key="1">
    <source>
        <dbReference type="ARBA" id="ARBA00009820"/>
    </source>
</evidence>
<dbReference type="AlphaFoldDB" id="A0A381YIH0"/>
<protein>
    <recommendedName>
        <fullName evidence="3">Transporter</fullName>
    </recommendedName>
</protein>
<evidence type="ECO:0008006" key="3">
    <source>
        <dbReference type="Google" id="ProtNLM"/>
    </source>
</evidence>
<dbReference type="Pfam" id="PF07676">
    <property type="entry name" value="PD40"/>
    <property type="match status" value="5"/>
</dbReference>
<dbReference type="PANTHER" id="PTHR36842">
    <property type="entry name" value="PROTEIN TOLB HOMOLOG"/>
    <property type="match status" value="1"/>
</dbReference>